<keyword evidence="2" id="KW-1133">Transmembrane helix</keyword>
<feature type="transmembrane region" description="Helical" evidence="2">
    <location>
        <begin position="133"/>
        <end position="153"/>
    </location>
</feature>
<keyword evidence="2" id="KW-0472">Membrane</keyword>
<feature type="transmembrane region" description="Helical" evidence="2">
    <location>
        <begin position="107"/>
        <end position="127"/>
    </location>
</feature>
<feature type="region of interest" description="Disordered" evidence="1">
    <location>
        <begin position="1"/>
        <end position="69"/>
    </location>
</feature>
<feature type="transmembrane region" description="Helical" evidence="2">
    <location>
        <begin position="253"/>
        <end position="270"/>
    </location>
</feature>
<dbReference type="EMBL" id="CACRSM010000002">
    <property type="protein sequence ID" value="VYS79844.1"/>
    <property type="molecule type" value="Genomic_DNA"/>
</dbReference>
<keyword evidence="2" id="KW-0812">Transmembrane</keyword>
<organism evidence="3">
    <name type="scientific">Schaalia odontolytica</name>
    <dbReference type="NCBI Taxonomy" id="1660"/>
    <lineage>
        <taxon>Bacteria</taxon>
        <taxon>Bacillati</taxon>
        <taxon>Actinomycetota</taxon>
        <taxon>Actinomycetes</taxon>
        <taxon>Actinomycetales</taxon>
        <taxon>Actinomycetaceae</taxon>
        <taxon>Schaalia</taxon>
    </lineage>
</organism>
<dbReference type="AlphaFoldDB" id="A0A6N2RGX6"/>
<feature type="transmembrane region" description="Helical" evidence="2">
    <location>
        <begin position="185"/>
        <end position="205"/>
    </location>
</feature>
<feature type="transmembrane region" description="Helical" evidence="2">
    <location>
        <begin position="226"/>
        <end position="247"/>
    </location>
</feature>
<accession>A0A6N2RGX6</accession>
<evidence type="ECO:0000256" key="1">
    <source>
        <dbReference type="SAM" id="MobiDB-lite"/>
    </source>
</evidence>
<feature type="compositionally biased region" description="Low complexity" evidence="1">
    <location>
        <begin position="21"/>
        <end position="32"/>
    </location>
</feature>
<evidence type="ECO:0000313" key="3">
    <source>
        <dbReference type="EMBL" id="VYS79844.1"/>
    </source>
</evidence>
<sequence length="384" mass="40108">MEHLEPSPAKLPSRRERQRQRAAAQAQESAQSTGEKPLSSGRHSHEQDESHRTAAYEAKEYDPTREHVSTHTGIIRIRHGVRHAPDTTRVPYAMSESESINPALRRGLHTSALTVAALSLATFILWFTPWESWACSLVVALASCLLAAGWPSLTNTKVTVPAQVTVGLAGCIAALVVTISADLMAASAVMGLGTVAVVAVEVFTASTPRDYSSSGHGSWATRSTTASLMSSLTALLVVVSGSSWVTLASSQGWRIAVPIACVIVSCTVWGDQIGAGFRSQSLGALGAALLSGVIASVAVWKLGQSADLSPIVLPGLAAYSGLTTAVAILGIFTGIAVALVVIVLDGLMGDTEWARPTIGAIARGSAKFLMASLPVYIMFRIGGI</sequence>
<gene>
    <name evidence="3" type="ORF">AOLFYP35_00341</name>
</gene>
<feature type="transmembrane region" description="Helical" evidence="2">
    <location>
        <begin position="322"/>
        <end position="348"/>
    </location>
</feature>
<feature type="transmembrane region" description="Helical" evidence="2">
    <location>
        <begin position="160"/>
        <end position="179"/>
    </location>
</feature>
<name>A0A6N2RGX6_9ACTO</name>
<feature type="compositionally biased region" description="Basic and acidic residues" evidence="1">
    <location>
        <begin position="43"/>
        <end position="69"/>
    </location>
</feature>
<reference evidence="3" key="1">
    <citation type="submission" date="2019-11" db="EMBL/GenBank/DDBJ databases">
        <authorList>
            <person name="Feng L."/>
        </authorList>
    </citation>
    <scope>NUCLEOTIDE SEQUENCE</scope>
    <source>
        <strain evidence="3">AodontolyticusLFYP35</strain>
    </source>
</reference>
<proteinExistence type="predicted"/>
<protein>
    <submittedName>
        <fullName evidence="3">Uncharacterized protein</fullName>
    </submittedName>
</protein>
<feature type="transmembrane region" description="Helical" evidence="2">
    <location>
        <begin position="282"/>
        <end position="302"/>
    </location>
</feature>
<evidence type="ECO:0000256" key="2">
    <source>
        <dbReference type="SAM" id="Phobius"/>
    </source>
</evidence>